<proteinExistence type="predicted"/>
<accession>A0ABQ2Z8A6</accession>
<dbReference type="Gene3D" id="3.40.50.2000">
    <property type="entry name" value="Glycogen Phosphorylase B"/>
    <property type="match status" value="2"/>
</dbReference>
<dbReference type="PANTHER" id="PTHR12526">
    <property type="entry name" value="GLYCOSYLTRANSFERASE"/>
    <property type="match status" value="1"/>
</dbReference>
<evidence type="ECO:0000313" key="3">
    <source>
        <dbReference type="Proteomes" id="UP000653056"/>
    </source>
</evidence>
<evidence type="ECO:0000259" key="1">
    <source>
        <dbReference type="Pfam" id="PF13579"/>
    </source>
</evidence>
<organism evidence="2 3">
    <name type="scientific">Litchfieldella qijiaojingensis</name>
    <dbReference type="NCBI Taxonomy" id="980347"/>
    <lineage>
        <taxon>Bacteria</taxon>
        <taxon>Pseudomonadati</taxon>
        <taxon>Pseudomonadota</taxon>
        <taxon>Gammaproteobacteria</taxon>
        <taxon>Oceanospirillales</taxon>
        <taxon>Halomonadaceae</taxon>
        <taxon>Litchfieldella</taxon>
    </lineage>
</organism>
<sequence length="385" mass="43809">MGRSQILNYLSRLSDDYHFILVSFEKSLDMSDKQAVEDLRSECDQYGITWKPQIYHHRPRFLATAWDLLVLLCVTLRFSSRREVQLIHCRSYIPAIVAWLCGKVTRKPFIFDMRAIWPDELVTAGRLSEGAVTYNILKWFERRLLRNATKVISLTDAAVEYLLDKYSELTRDQFEVITTCVDINHFNVPERLSASGNLAQSKRETFVVGTMGTLLSGWFYLDAFFAFFLAVKQYLPEARVSIITRDDHCRVLEKAAHVGVNVDDINIVAATPAEMPAYLANMDVGIMFYAPDVGRAPTRLAEFLATGVPVVGNHGIGDLGQLINHYEVGVVVKNVYDQRELDSAACQLLEHYDGILARQACRHAADDYFSADQGAERYRRLYESI</sequence>
<dbReference type="Pfam" id="PF13579">
    <property type="entry name" value="Glyco_trans_4_4"/>
    <property type="match status" value="1"/>
</dbReference>
<dbReference type="InterPro" id="IPR028098">
    <property type="entry name" value="Glyco_trans_4-like_N"/>
</dbReference>
<name>A0ABQ2Z8A6_9GAMM</name>
<reference evidence="3" key="1">
    <citation type="journal article" date="2019" name="Int. J. Syst. Evol. Microbiol.">
        <title>The Global Catalogue of Microorganisms (GCM) 10K type strain sequencing project: providing services to taxonomists for standard genome sequencing and annotation.</title>
        <authorList>
            <consortium name="The Broad Institute Genomics Platform"/>
            <consortium name="The Broad Institute Genome Sequencing Center for Infectious Disease"/>
            <person name="Wu L."/>
            <person name="Ma J."/>
        </authorList>
    </citation>
    <scope>NUCLEOTIDE SEQUENCE [LARGE SCALE GENOMIC DNA]</scope>
    <source>
        <strain evidence="3">KCTC 22228</strain>
    </source>
</reference>
<feature type="domain" description="Glycosyltransferase subfamily 4-like N-terminal" evidence="1">
    <location>
        <begin position="57"/>
        <end position="166"/>
    </location>
</feature>
<dbReference type="Proteomes" id="UP000653056">
    <property type="component" value="Unassembled WGS sequence"/>
</dbReference>
<protein>
    <submittedName>
        <fullName evidence="2">Glycosyl transferase</fullName>
    </submittedName>
</protein>
<comment type="caution">
    <text evidence="2">The sequence shown here is derived from an EMBL/GenBank/DDBJ whole genome shotgun (WGS) entry which is preliminary data.</text>
</comment>
<evidence type="ECO:0000313" key="2">
    <source>
        <dbReference type="EMBL" id="GGY06674.1"/>
    </source>
</evidence>
<dbReference type="SUPFAM" id="SSF53756">
    <property type="entry name" value="UDP-Glycosyltransferase/glycogen phosphorylase"/>
    <property type="match status" value="1"/>
</dbReference>
<dbReference type="GO" id="GO:0016740">
    <property type="term" value="F:transferase activity"/>
    <property type="evidence" value="ECO:0007669"/>
    <property type="project" value="UniProtKB-KW"/>
</dbReference>
<gene>
    <name evidence="2" type="ORF">GCM10007160_37800</name>
</gene>
<keyword evidence="2" id="KW-0808">Transferase</keyword>
<dbReference type="EMBL" id="BMXS01000026">
    <property type="protein sequence ID" value="GGY06674.1"/>
    <property type="molecule type" value="Genomic_DNA"/>
</dbReference>
<keyword evidence="3" id="KW-1185">Reference proteome</keyword>